<sequence length="231" mass="25921">MSTITPTLRPLSCWKSLLRHSRQQKAARATRSLTTYHTPASLTKRPPPPPTSEATKQPVHRKIRIMPAPVSFAKTCKEPMKAFTEDQISILDPTGARSNLFSRANKEAAKVGDVLLVRLKTGDPFAGVCINIRRRGVDSAILLRNELTRVGVEMWYKIYSPNVEGIEVVQRREKRARRARLTYMRKPKHDMGSVQNIVLAYQRSRGALRGAGLDQQAKGGVRKSKKGKGRK</sequence>
<protein>
    <recommendedName>
        <fullName evidence="7">Ribosomal protein L19</fullName>
    </recommendedName>
</protein>
<dbReference type="PANTHER" id="PTHR15680:SF9">
    <property type="entry name" value="LARGE RIBOSOMAL SUBUNIT PROTEIN BL19M"/>
    <property type="match status" value="1"/>
</dbReference>
<evidence type="ECO:0000256" key="3">
    <source>
        <dbReference type="ARBA" id="ARBA00023274"/>
    </source>
</evidence>
<reference evidence="5 6" key="1">
    <citation type="journal article" date="2024" name="Commun. Biol.">
        <title>Comparative genomic analysis of thermophilic fungi reveals convergent evolutionary adaptations and gene losses.</title>
        <authorList>
            <person name="Steindorff A.S."/>
            <person name="Aguilar-Pontes M.V."/>
            <person name="Robinson A.J."/>
            <person name="Andreopoulos B."/>
            <person name="LaButti K."/>
            <person name="Kuo A."/>
            <person name="Mondo S."/>
            <person name="Riley R."/>
            <person name="Otillar R."/>
            <person name="Haridas S."/>
            <person name="Lipzen A."/>
            <person name="Grimwood J."/>
            <person name="Schmutz J."/>
            <person name="Clum A."/>
            <person name="Reid I.D."/>
            <person name="Moisan M.C."/>
            <person name="Butler G."/>
            <person name="Nguyen T.T.M."/>
            <person name="Dewar K."/>
            <person name="Conant G."/>
            <person name="Drula E."/>
            <person name="Henrissat B."/>
            <person name="Hansel C."/>
            <person name="Singer S."/>
            <person name="Hutchinson M.I."/>
            <person name="de Vries R.P."/>
            <person name="Natvig D.O."/>
            <person name="Powell A.J."/>
            <person name="Tsang A."/>
            <person name="Grigoriev I.V."/>
        </authorList>
    </citation>
    <scope>NUCLEOTIDE SEQUENCE [LARGE SCALE GENOMIC DNA]</scope>
    <source>
        <strain evidence="5 6">CBS 494.80</strain>
    </source>
</reference>
<proteinExistence type="inferred from homology"/>
<keyword evidence="2" id="KW-0689">Ribosomal protein</keyword>
<name>A0ABR4BYF1_9HELO</name>
<evidence type="ECO:0000313" key="5">
    <source>
        <dbReference type="EMBL" id="KAL2062696.1"/>
    </source>
</evidence>
<dbReference type="InterPro" id="IPR008991">
    <property type="entry name" value="Translation_prot_SH3-like_sf"/>
</dbReference>
<evidence type="ECO:0000313" key="6">
    <source>
        <dbReference type="Proteomes" id="UP001595075"/>
    </source>
</evidence>
<dbReference type="InterPro" id="IPR001857">
    <property type="entry name" value="Ribosomal_bL19"/>
</dbReference>
<comment type="caution">
    <text evidence="5">The sequence shown here is derived from an EMBL/GenBank/DDBJ whole genome shotgun (WGS) entry which is preliminary data.</text>
</comment>
<evidence type="ECO:0000256" key="4">
    <source>
        <dbReference type="SAM" id="MobiDB-lite"/>
    </source>
</evidence>
<dbReference type="PANTHER" id="PTHR15680">
    <property type="entry name" value="RIBOSOMAL PROTEIN L19"/>
    <property type="match status" value="1"/>
</dbReference>
<keyword evidence="6" id="KW-1185">Reference proteome</keyword>
<gene>
    <name evidence="5" type="ORF">VTL71DRAFT_5768</name>
</gene>
<feature type="region of interest" description="Disordered" evidence="4">
    <location>
        <begin position="24"/>
        <end position="59"/>
    </location>
</feature>
<dbReference type="Gene3D" id="2.30.30.790">
    <property type="match status" value="1"/>
</dbReference>
<feature type="region of interest" description="Disordered" evidence="4">
    <location>
        <begin position="210"/>
        <end position="231"/>
    </location>
</feature>
<dbReference type="Pfam" id="PF01245">
    <property type="entry name" value="Ribosomal_L19"/>
    <property type="match status" value="1"/>
</dbReference>
<feature type="compositionally biased region" description="Basic residues" evidence="4">
    <location>
        <begin position="220"/>
        <end position="231"/>
    </location>
</feature>
<organism evidence="5 6">
    <name type="scientific">Oculimacula yallundae</name>
    <dbReference type="NCBI Taxonomy" id="86028"/>
    <lineage>
        <taxon>Eukaryota</taxon>
        <taxon>Fungi</taxon>
        <taxon>Dikarya</taxon>
        <taxon>Ascomycota</taxon>
        <taxon>Pezizomycotina</taxon>
        <taxon>Leotiomycetes</taxon>
        <taxon>Helotiales</taxon>
        <taxon>Ploettnerulaceae</taxon>
        <taxon>Oculimacula</taxon>
    </lineage>
</organism>
<dbReference type="InterPro" id="IPR038657">
    <property type="entry name" value="Ribosomal_bL19_sf"/>
</dbReference>
<accession>A0ABR4BYF1</accession>
<feature type="compositionally biased region" description="Polar residues" evidence="4">
    <location>
        <begin position="31"/>
        <end position="41"/>
    </location>
</feature>
<dbReference type="EMBL" id="JAZHXI010000016">
    <property type="protein sequence ID" value="KAL2062696.1"/>
    <property type="molecule type" value="Genomic_DNA"/>
</dbReference>
<dbReference type="Proteomes" id="UP001595075">
    <property type="component" value="Unassembled WGS sequence"/>
</dbReference>
<comment type="similarity">
    <text evidence="1">Belongs to the bacterial ribosomal protein bL19 family.</text>
</comment>
<evidence type="ECO:0008006" key="7">
    <source>
        <dbReference type="Google" id="ProtNLM"/>
    </source>
</evidence>
<dbReference type="SUPFAM" id="SSF50104">
    <property type="entry name" value="Translation proteins SH3-like domain"/>
    <property type="match status" value="1"/>
</dbReference>
<evidence type="ECO:0000256" key="2">
    <source>
        <dbReference type="ARBA" id="ARBA00022980"/>
    </source>
</evidence>
<keyword evidence="3" id="KW-0687">Ribonucleoprotein</keyword>
<evidence type="ECO:0000256" key="1">
    <source>
        <dbReference type="ARBA" id="ARBA00005781"/>
    </source>
</evidence>